<protein>
    <submittedName>
        <fullName evidence="13">Uncharacterized protein</fullName>
    </submittedName>
</protein>
<evidence type="ECO:0000256" key="1">
    <source>
        <dbReference type="ARBA" id="ARBA00004141"/>
    </source>
</evidence>
<feature type="compositionally biased region" description="Basic and acidic residues" evidence="8">
    <location>
        <begin position="1253"/>
        <end position="1262"/>
    </location>
</feature>
<feature type="domain" description="TRPM SLOG" evidence="11">
    <location>
        <begin position="210"/>
        <end position="477"/>
    </location>
</feature>
<feature type="compositionally biased region" description="Low complexity" evidence="8">
    <location>
        <begin position="1390"/>
        <end position="1400"/>
    </location>
</feature>
<keyword evidence="5" id="KW-0406">Ion transport</keyword>
<evidence type="ECO:0000259" key="12">
    <source>
        <dbReference type="Pfam" id="PF25508"/>
    </source>
</evidence>
<feature type="transmembrane region" description="Helical" evidence="9">
    <location>
        <begin position="1127"/>
        <end position="1145"/>
    </location>
</feature>
<dbReference type="GO" id="GO:0099604">
    <property type="term" value="F:ligand-gated calcium channel activity"/>
    <property type="evidence" value="ECO:0007669"/>
    <property type="project" value="TreeGrafter"/>
</dbReference>
<keyword evidence="2" id="KW-0813">Transport</keyword>
<evidence type="ECO:0000256" key="6">
    <source>
        <dbReference type="ARBA" id="ARBA00023136"/>
    </source>
</evidence>
<evidence type="ECO:0000256" key="8">
    <source>
        <dbReference type="SAM" id="MobiDB-lite"/>
    </source>
</evidence>
<dbReference type="Pfam" id="PF25508">
    <property type="entry name" value="TRPM2"/>
    <property type="match status" value="1"/>
</dbReference>
<evidence type="ECO:0000259" key="11">
    <source>
        <dbReference type="Pfam" id="PF18139"/>
    </source>
</evidence>
<feature type="transmembrane region" description="Helical" evidence="9">
    <location>
        <begin position="994"/>
        <end position="1016"/>
    </location>
</feature>
<feature type="transmembrane region" description="Helical" evidence="9">
    <location>
        <begin position="888"/>
        <end position="908"/>
    </location>
</feature>
<accession>A0AA88Y8D5</accession>
<evidence type="ECO:0000256" key="5">
    <source>
        <dbReference type="ARBA" id="ARBA00023065"/>
    </source>
</evidence>
<keyword evidence="3 9" id="KW-0812">Transmembrane</keyword>
<evidence type="ECO:0000256" key="7">
    <source>
        <dbReference type="ARBA" id="ARBA00023303"/>
    </source>
</evidence>
<evidence type="ECO:0000313" key="14">
    <source>
        <dbReference type="Proteomes" id="UP001186944"/>
    </source>
</evidence>
<keyword evidence="6 9" id="KW-0472">Membrane</keyword>
<dbReference type="PANTHER" id="PTHR13800">
    <property type="entry name" value="TRANSIENT RECEPTOR POTENTIAL CATION CHANNEL, SUBFAMILY M, MEMBER 6"/>
    <property type="match status" value="1"/>
</dbReference>
<gene>
    <name evidence="13" type="ORF">FSP39_006870</name>
</gene>
<feature type="compositionally biased region" description="Basic and acidic residues" evidence="8">
    <location>
        <begin position="1324"/>
        <end position="1342"/>
    </location>
</feature>
<dbReference type="InterPro" id="IPR057366">
    <property type="entry name" value="TRPM-like"/>
</dbReference>
<feature type="transmembrane region" description="Helical" evidence="9">
    <location>
        <begin position="955"/>
        <end position="974"/>
    </location>
</feature>
<feature type="region of interest" description="Disordered" evidence="8">
    <location>
        <begin position="1253"/>
        <end position="1442"/>
    </location>
</feature>
<keyword evidence="14" id="KW-1185">Reference proteome</keyword>
<dbReference type="InterPro" id="IPR041491">
    <property type="entry name" value="TRPM_SLOG"/>
</dbReference>
<evidence type="ECO:0000256" key="3">
    <source>
        <dbReference type="ARBA" id="ARBA00022692"/>
    </source>
</evidence>
<dbReference type="InterPro" id="IPR050927">
    <property type="entry name" value="TRPM"/>
</dbReference>
<evidence type="ECO:0000256" key="9">
    <source>
        <dbReference type="SAM" id="Phobius"/>
    </source>
</evidence>
<feature type="compositionally biased region" description="Basic and acidic residues" evidence="8">
    <location>
        <begin position="8"/>
        <end position="18"/>
    </location>
</feature>
<keyword evidence="7" id="KW-0407">Ion channel</keyword>
<dbReference type="InterPro" id="IPR005821">
    <property type="entry name" value="Ion_trans_dom"/>
</dbReference>
<feature type="domain" description="Ion transport" evidence="10">
    <location>
        <begin position="863"/>
        <end position="1105"/>
    </location>
</feature>
<feature type="compositionally biased region" description="Basic residues" evidence="8">
    <location>
        <begin position="1407"/>
        <end position="1416"/>
    </location>
</feature>
<feature type="compositionally biased region" description="Basic and acidic residues" evidence="8">
    <location>
        <begin position="1417"/>
        <end position="1426"/>
    </location>
</feature>
<feature type="region of interest" description="Disordered" evidence="8">
    <location>
        <begin position="1"/>
        <end position="41"/>
    </location>
</feature>
<keyword evidence="4 9" id="KW-1133">Transmembrane helix</keyword>
<feature type="transmembrane region" description="Helical" evidence="9">
    <location>
        <begin position="1070"/>
        <end position="1095"/>
    </location>
</feature>
<dbReference type="Pfam" id="PF18139">
    <property type="entry name" value="LSDAT_euk"/>
    <property type="match status" value="1"/>
</dbReference>
<dbReference type="EMBL" id="VSWD01000008">
    <property type="protein sequence ID" value="KAK3094835.1"/>
    <property type="molecule type" value="Genomic_DNA"/>
</dbReference>
<comment type="caution">
    <text evidence="13">The sequence shown here is derived from an EMBL/GenBank/DDBJ whole genome shotgun (WGS) entry which is preliminary data.</text>
</comment>
<proteinExistence type="predicted"/>
<evidence type="ECO:0000256" key="2">
    <source>
        <dbReference type="ARBA" id="ARBA00022448"/>
    </source>
</evidence>
<evidence type="ECO:0000313" key="13">
    <source>
        <dbReference type="EMBL" id="KAK3094835.1"/>
    </source>
</evidence>
<name>A0AA88Y8D5_PINIB</name>
<feature type="compositionally biased region" description="Basic residues" evidence="8">
    <location>
        <begin position="1273"/>
        <end position="1289"/>
    </location>
</feature>
<dbReference type="GO" id="GO:0005886">
    <property type="term" value="C:plasma membrane"/>
    <property type="evidence" value="ECO:0007669"/>
    <property type="project" value="TreeGrafter"/>
</dbReference>
<dbReference type="PANTHER" id="PTHR13800:SF12">
    <property type="entry name" value="TRANSIENT RECEPTOR POTENTIAL CATION CHANNEL SUBFAMILY M MEMBER-LIKE 2"/>
    <property type="match status" value="1"/>
</dbReference>
<reference evidence="13" key="1">
    <citation type="submission" date="2019-08" db="EMBL/GenBank/DDBJ databases">
        <title>The improved chromosome-level genome for the pearl oyster Pinctada fucata martensii using PacBio sequencing and Hi-C.</title>
        <authorList>
            <person name="Zheng Z."/>
        </authorList>
    </citation>
    <scope>NUCLEOTIDE SEQUENCE</scope>
    <source>
        <strain evidence="13">ZZ-2019</strain>
        <tissue evidence="13">Adductor muscle</tissue>
    </source>
</reference>
<feature type="domain" description="TRPM-like" evidence="12">
    <location>
        <begin position="552"/>
        <end position="791"/>
    </location>
</feature>
<comment type="subcellular location">
    <subcellularLocation>
        <location evidence="1">Membrane</location>
        <topology evidence="1">Multi-pass membrane protein</topology>
    </subcellularLocation>
</comment>
<dbReference type="Pfam" id="PF00520">
    <property type="entry name" value="Ion_trans"/>
    <property type="match status" value="1"/>
</dbReference>
<feature type="transmembrane region" description="Helical" evidence="9">
    <location>
        <begin position="920"/>
        <end position="943"/>
    </location>
</feature>
<evidence type="ECO:0000256" key="4">
    <source>
        <dbReference type="ARBA" id="ARBA00022989"/>
    </source>
</evidence>
<feature type="compositionally biased region" description="Basic and acidic residues" evidence="8">
    <location>
        <begin position="1360"/>
        <end position="1369"/>
    </location>
</feature>
<feature type="transmembrane region" description="Helical" evidence="9">
    <location>
        <begin position="856"/>
        <end position="876"/>
    </location>
</feature>
<evidence type="ECO:0000259" key="10">
    <source>
        <dbReference type="Pfam" id="PF00520"/>
    </source>
</evidence>
<sequence>MAGVGVDTKIHPERHLDKSAFSPEEGGASMSTQSANRNTKDFYQVQQSLTLDEVRYSEMRKKIPGMGRVPKVRKQQHGEENTEWDKRKRDHIFYVKQHFHQIECCRFVPKKGQDVKRIQDLKCYCGEILSEHAGLSNSPMNNVQRDILEAYLIPEPLRGIINRETQFRPVPFHLPEVEWTESSAFRTGGTTTFGKINFVNVETYGGSKPAKYIRLSHKDSMENLVELMDKHWKIMEPQPPSLCISVIGGAKSFKLDGKMRETFNTGLIRAAKTTNAWLITSGFNVGVMKAVGQAVSEGQSFVWQENRITHMLRCIGIGPWGYVKNRKYLESHDSNGNGRFPSNFKTSNVILHGQPVPLNPNHTHFVFVDNGKRNTYAGASQFRAMFEQKVSKPTEENGLGIPVVLVILEGGTDAISDAKTSLEHKIPVVVCAGTGRAADILAYAYSHTKKNKGEIKPKYVEKLKEKIYDSYGERWKDEEIDKNIESNLSNVMECMKHRELISIFNMNKHEELDIAILSALLKSKAAQRNEEIRLSQLKLALTWNRSDIAQEEIFREDVLWPMGSLDGVMMEAILEDRVEFVQLILQQNVVMKEFLTKSRLEELYKEALKRPECMHLQKLLIRITGSGDFSFARLDKLLDLYMDKFDETLLDVDTEELKQYGPNEMIMANDANQNWYKFPYKQLLVWSLLTMKMKIAMLSWEMGSEPVTSAIAATRILGSMSVNIHRNEIALRQKIEEQKGIFEKLAKNVLDSCHMVHHDKAMMLAERKSPTWSKMTSMEMAASAADMVYLSSVACQNSIDSTWRRGVKSRWPKVLMAMLFPPLILSRFIETNSFGEDKPSMFQKLLTFYTAPITKFAHHALAYVVFVILFTYFILVDFRRGETTTVEAVCIGWILSFMIDELYTLLTFPSPTFKGKMRDWYGLLKILSSFNFALAVFAFVVHVSGGRKYSEEAKVIYCVNGILFYVRCLSLYTTNSSLGPKLVMIKKMIDELRMFLLVLVVFLLAYGVAAQALMFTEREPSWQILKDVIYYPYWQLYGELFFEEIETQGDEACNATAMALQGFDCRTFHWLVPILLAGYLIIGNVLLFNLLIAIFNHVFTTVEENSIEIWKFQMYFLVMEFDNKTTLVPPLSLISHFYLMIKWIFRKTCCRKKVKGVQFTERHLEFLQLFEKEEMSNYLRTQKYSIKETVESKLQKRVDELFKLVEEELLADHTTSFLDNIGNIQDKQLIQEDTCPLDINGWPTTSALLKIGKEEEEKKEKEEVMEDAEASHKEKKKKKKHKKEKKKKKKEDEDKIINTDSLSETKPVTGYVKNIPNVEISESSVREQTSKLKEEGKSRDSSLDALFKKPPRSQFLQRRLTPDADKGSDSDDSEEDNKEVRSPKGLNMLSRPSRQSPQSDSDSDVPKRRRFFKKKGRDSSTEEEKGRRKWSKTKLRNLSDTE</sequence>
<dbReference type="Proteomes" id="UP001186944">
    <property type="component" value="Unassembled WGS sequence"/>
</dbReference>
<organism evidence="13 14">
    <name type="scientific">Pinctada imbricata</name>
    <name type="common">Atlantic pearl-oyster</name>
    <name type="synonym">Pinctada martensii</name>
    <dbReference type="NCBI Taxonomy" id="66713"/>
    <lineage>
        <taxon>Eukaryota</taxon>
        <taxon>Metazoa</taxon>
        <taxon>Spiralia</taxon>
        <taxon>Lophotrochozoa</taxon>
        <taxon>Mollusca</taxon>
        <taxon>Bivalvia</taxon>
        <taxon>Autobranchia</taxon>
        <taxon>Pteriomorphia</taxon>
        <taxon>Pterioida</taxon>
        <taxon>Pterioidea</taxon>
        <taxon>Pteriidae</taxon>
        <taxon>Pinctada</taxon>
    </lineage>
</organism>